<dbReference type="InterPro" id="IPR052929">
    <property type="entry name" value="RNase_H-like_EbsB-rel"/>
</dbReference>
<accession>A0A2Z6N1Z8</accession>
<dbReference type="InterPro" id="IPR044730">
    <property type="entry name" value="RNase_H-like_dom_plant"/>
</dbReference>
<reference evidence="3" key="1">
    <citation type="journal article" date="2017" name="Front. Plant Sci.">
        <title>Climate Clever Clovers: New Paradigm to Reduce the Environmental Footprint of Ruminants by Breeding Low Methanogenic Forages Utilizing Haplotype Variation.</title>
        <authorList>
            <person name="Kaur P."/>
            <person name="Appels R."/>
            <person name="Bayer P.E."/>
            <person name="Keeble-Gagnere G."/>
            <person name="Wang J."/>
            <person name="Hirakawa H."/>
            <person name="Shirasawa K."/>
            <person name="Vercoe P."/>
            <person name="Stefanova K."/>
            <person name="Durmic Z."/>
            <person name="Nichols P."/>
            <person name="Revell C."/>
            <person name="Isobe S.N."/>
            <person name="Edwards D."/>
            <person name="Erskine W."/>
        </authorList>
    </citation>
    <scope>NUCLEOTIDE SEQUENCE [LARGE SCALE GENOMIC DNA]</scope>
    <source>
        <strain evidence="3">cv. Daliak</strain>
    </source>
</reference>
<dbReference type="Gene3D" id="3.30.420.10">
    <property type="entry name" value="Ribonuclease H-like superfamily/Ribonuclease H"/>
    <property type="match status" value="1"/>
</dbReference>
<evidence type="ECO:0000313" key="2">
    <source>
        <dbReference type="EMBL" id="GAU38878.1"/>
    </source>
</evidence>
<gene>
    <name evidence="2" type="ORF">TSUD_67410</name>
</gene>
<dbReference type="GO" id="GO:0004523">
    <property type="term" value="F:RNA-DNA hybrid ribonuclease activity"/>
    <property type="evidence" value="ECO:0007669"/>
    <property type="project" value="InterPro"/>
</dbReference>
<dbReference type="InterPro" id="IPR036397">
    <property type="entry name" value="RNaseH_sf"/>
</dbReference>
<dbReference type="Pfam" id="PF13456">
    <property type="entry name" value="RVT_3"/>
    <property type="match status" value="1"/>
</dbReference>
<dbReference type="Proteomes" id="UP000242715">
    <property type="component" value="Unassembled WGS sequence"/>
</dbReference>
<evidence type="ECO:0000313" key="3">
    <source>
        <dbReference type="Proteomes" id="UP000242715"/>
    </source>
</evidence>
<dbReference type="PANTHER" id="PTHR47074:SF48">
    <property type="entry name" value="POLYNUCLEOTIDYL TRANSFERASE, RIBONUCLEASE H-LIKE SUPERFAMILY PROTEIN"/>
    <property type="match status" value="1"/>
</dbReference>
<sequence length="149" mass="17147">MGRVAALCWSLWHHRNDVVWNNNRSLPNQVGRIAYNAWIDWFAVHHLKYDENHIPAQSTTDRWEKPRIGWVKCNVDAAFIGEARVTTTGACFRDPVGNFVAGFMQRQHTTLSTVEGETWELLQAMKEANRRGLNKVQFESDSHVLTEAI</sequence>
<protein>
    <recommendedName>
        <fullName evidence="1">RNase H type-1 domain-containing protein</fullName>
    </recommendedName>
</protein>
<dbReference type="EMBL" id="DF973735">
    <property type="protein sequence ID" value="GAU38878.1"/>
    <property type="molecule type" value="Genomic_DNA"/>
</dbReference>
<name>A0A2Z6N1Z8_TRISU</name>
<organism evidence="2 3">
    <name type="scientific">Trifolium subterraneum</name>
    <name type="common">Subterranean clover</name>
    <dbReference type="NCBI Taxonomy" id="3900"/>
    <lineage>
        <taxon>Eukaryota</taxon>
        <taxon>Viridiplantae</taxon>
        <taxon>Streptophyta</taxon>
        <taxon>Embryophyta</taxon>
        <taxon>Tracheophyta</taxon>
        <taxon>Spermatophyta</taxon>
        <taxon>Magnoliopsida</taxon>
        <taxon>eudicotyledons</taxon>
        <taxon>Gunneridae</taxon>
        <taxon>Pentapetalae</taxon>
        <taxon>rosids</taxon>
        <taxon>fabids</taxon>
        <taxon>Fabales</taxon>
        <taxon>Fabaceae</taxon>
        <taxon>Papilionoideae</taxon>
        <taxon>50 kb inversion clade</taxon>
        <taxon>NPAAA clade</taxon>
        <taxon>Hologalegina</taxon>
        <taxon>IRL clade</taxon>
        <taxon>Trifolieae</taxon>
        <taxon>Trifolium</taxon>
    </lineage>
</organism>
<feature type="domain" description="RNase H type-1" evidence="1">
    <location>
        <begin position="74"/>
        <end position="149"/>
    </location>
</feature>
<dbReference type="PANTHER" id="PTHR47074">
    <property type="entry name" value="BNAC02G40300D PROTEIN"/>
    <property type="match status" value="1"/>
</dbReference>
<dbReference type="OrthoDB" id="1750512at2759"/>
<evidence type="ECO:0000259" key="1">
    <source>
        <dbReference type="Pfam" id="PF13456"/>
    </source>
</evidence>
<keyword evidence="3" id="KW-1185">Reference proteome</keyword>
<dbReference type="AlphaFoldDB" id="A0A2Z6N1Z8"/>
<dbReference type="GO" id="GO:0003676">
    <property type="term" value="F:nucleic acid binding"/>
    <property type="evidence" value="ECO:0007669"/>
    <property type="project" value="InterPro"/>
</dbReference>
<dbReference type="InterPro" id="IPR002156">
    <property type="entry name" value="RNaseH_domain"/>
</dbReference>
<dbReference type="CDD" id="cd06222">
    <property type="entry name" value="RNase_H_like"/>
    <property type="match status" value="1"/>
</dbReference>
<proteinExistence type="predicted"/>